<comment type="caution">
    <text evidence="3">The sequence shown here is derived from an EMBL/GenBank/DDBJ whole genome shotgun (WGS) entry which is preliminary data.</text>
</comment>
<keyword evidence="2" id="KW-0812">Transmembrane</keyword>
<evidence type="ECO:0000313" key="3">
    <source>
        <dbReference type="EMBL" id="MFC5907881.1"/>
    </source>
</evidence>
<feature type="transmembrane region" description="Helical" evidence="2">
    <location>
        <begin position="41"/>
        <end position="60"/>
    </location>
</feature>
<dbReference type="Proteomes" id="UP001596174">
    <property type="component" value="Unassembled WGS sequence"/>
</dbReference>
<reference evidence="4" key="1">
    <citation type="journal article" date="2019" name="Int. J. Syst. Evol. Microbiol.">
        <title>The Global Catalogue of Microorganisms (GCM) 10K type strain sequencing project: providing services to taxonomists for standard genome sequencing and annotation.</title>
        <authorList>
            <consortium name="The Broad Institute Genomics Platform"/>
            <consortium name="The Broad Institute Genome Sequencing Center for Infectious Disease"/>
            <person name="Wu L."/>
            <person name="Ma J."/>
        </authorList>
    </citation>
    <scope>NUCLEOTIDE SEQUENCE [LARGE SCALE GENOMIC DNA]</scope>
    <source>
        <strain evidence="4">JCM 4816</strain>
    </source>
</reference>
<keyword evidence="4" id="KW-1185">Reference proteome</keyword>
<proteinExistence type="predicted"/>
<organism evidence="3 4">
    <name type="scientific">Streptacidiphilus monticola</name>
    <dbReference type="NCBI Taxonomy" id="2161674"/>
    <lineage>
        <taxon>Bacteria</taxon>
        <taxon>Bacillati</taxon>
        <taxon>Actinomycetota</taxon>
        <taxon>Actinomycetes</taxon>
        <taxon>Kitasatosporales</taxon>
        <taxon>Streptomycetaceae</taxon>
        <taxon>Streptacidiphilus</taxon>
    </lineage>
</organism>
<feature type="compositionally biased region" description="Pro residues" evidence="1">
    <location>
        <begin position="1"/>
        <end position="10"/>
    </location>
</feature>
<feature type="region of interest" description="Disordered" evidence="1">
    <location>
        <begin position="1"/>
        <end position="21"/>
    </location>
</feature>
<gene>
    <name evidence="3" type="ORF">ACFP3V_11715</name>
</gene>
<dbReference type="EMBL" id="JBHSQJ010000045">
    <property type="protein sequence ID" value="MFC5907881.1"/>
    <property type="molecule type" value="Genomic_DNA"/>
</dbReference>
<name>A0ABW1G407_9ACTN</name>
<accession>A0ABW1G407</accession>
<evidence type="ECO:0000256" key="1">
    <source>
        <dbReference type="SAM" id="MobiDB-lite"/>
    </source>
</evidence>
<evidence type="ECO:0000313" key="4">
    <source>
        <dbReference type="Proteomes" id="UP001596174"/>
    </source>
</evidence>
<protein>
    <submittedName>
        <fullName evidence="3">Uncharacterized protein</fullName>
    </submittedName>
</protein>
<feature type="non-terminal residue" evidence="3">
    <location>
        <position position="90"/>
    </location>
</feature>
<feature type="region of interest" description="Disordered" evidence="1">
    <location>
        <begin position="70"/>
        <end position="90"/>
    </location>
</feature>
<evidence type="ECO:0000256" key="2">
    <source>
        <dbReference type="SAM" id="Phobius"/>
    </source>
</evidence>
<keyword evidence="2" id="KW-1133">Transmembrane helix</keyword>
<sequence length="90" mass="9224">MPTTSPPESPTRPEPRRTASAPVFVDTTGRRRRLVVQGGRLLAVPALGYLGLVVSTLLGGPTIDSPLLPLPAAPAHAAGGPQHRPAFTGG</sequence>
<feature type="compositionally biased region" description="Low complexity" evidence="1">
    <location>
        <begin position="73"/>
        <end position="90"/>
    </location>
</feature>
<keyword evidence="2" id="KW-0472">Membrane</keyword>